<dbReference type="InterPro" id="IPR017441">
    <property type="entry name" value="Protein_kinase_ATP_BS"/>
</dbReference>
<comment type="similarity">
    <text evidence="4">Belongs to the protein kinase superfamily.</text>
</comment>
<dbReference type="InterPro" id="IPR008271">
    <property type="entry name" value="Ser/Thr_kinase_AS"/>
</dbReference>
<reference evidence="7 8" key="1">
    <citation type="submission" date="2017-12" db="EMBL/GenBank/DDBJ databases">
        <title>Sequencing, de novo assembly and annotation of complete genome of a new Thraustochytrid species, strain FCC1311.</title>
        <authorList>
            <person name="Sedici K."/>
            <person name="Godart F."/>
            <person name="Aiese Cigliano R."/>
            <person name="Sanseverino W."/>
            <person name="Barakat M."/>
            <person name="Ortet P."/>
            <person name="Marechal E."/>
            <person name="Cagnac O."/>
            <person name="Amato A."/>
        </authorList>
    </citation>
    <scope>NUCLEOTIDE SEQUENCE [LARGE SCALE GENOMIC DNA]</scope>
</reference>
<evidence type="ECO:0000256" key="4">
    <source>
        <dbReference type="RuleBase" id="RU000304"/>
    </source>
</evidence>
<keyword evidence="8" id="KW-1185">Reference proteome</keyword>
<comment type="caution">
    <text evidence="7">The sequence shown here is derived from an EMBL/GenBank/DDBJ whole genome shotgun (WGS) entry which is preliminary data.</text>
</comment>
<feature type="compositionally biased region" description="Basic and acidic residues" evidence="5">
    <location>
        <begin position="416"/>
        <end position="433"/>
    </location>
</feature>
<evidence type="ECO:0000256" key="5">
    <source>
        <dbReference type="SAM" id="MobiDB-lite"/>
    </source>
</evidence>
<dbReference type="SMART" id="SM00220">
    <property type="entry name" value="S_TKc"/>
    <property type="match status" value="1"/>
</dbReference>
<dbReference type="OrthoDB" id="193931at2759"/>
<keyword evidence="4" id="KW-0723">Serine/threonine-protein kinase</keyword>
<dbReference type="PROSITE" id="PS00108">
    <property type="entry name" value="PROTEIN_KINASE_ST"/>
    <property type="match status" value="1"/>
</dbReference>
<dbReference type="GO" id="GO:0004674">
    <property type="term" value="F:protein serine/threonine kinase activity"/>
    <property type="evidence" value="ECO:0007669"/>
    <property type="project" value="UniProtKB-KW"/>
</dbReference>
<keyword evidence="7" id="KW-0808">Transferase</keyword>
<feature type="domain" description="Protein kinase" evidence="6">
    <location>
        <begin position="17"/>
        <end position="287"/>
    </location>
</feature>
<dbReference type="PANTHER" id="PTHR24347">
    <property type="entry name" value="SERINE/THREONINE-PROTEIN KINASE"/>
    <property type="match status" value="1"/>
</dbReference>
<dbReference type="AlphaFoldDB" id="A0A2R5G4D3"/>
<evidence type="ECO:0000256" key="1">
    <source>
        <dbReference type="ARBA" id="ARBA00022741"/>
    </source>
</evidence>
<dbReference type="CDD" id="cd05117">
    <property type="entry name" value="STKc_CAMK"/>
    <property type="match status" value="1"/>
</dbReference>
<dbReference type="SUPFAM" id="SSF56112">
    <property type="entry name" value="Protein kinase-like (PK-like)"/>
    <property type="match status" value="1"/>
</dbReference>
<protein>
    <submittedName>
        <fullName evidence="7">Protein kinase, putative</fullName>
    </submittedName>
</protein>
<dbReference type="EMBL" id="BEYU01000007">
    <property type="protein sequence ID" value="GBG24648.1"/>
    <property type="molecule type" value="Genomic_DNA"/>
</dbReference>
<dbReference type="Proteomes" id="UP000241890">
    <property type="component" value="Unassembled WGS sequence"/>
</dbReference>
<proteinExistence type="inferred from homology"/>
<keyword evidence="1 3" id="KW-0547">Nucleotide-binding</keyword>
<dbReference type="Gene3D" id="1.10.510.10">
    <property type="entry name" value="Transferase(Phosphotransferase) domain 1"/>
    <property type="match status" value="1"/>
</dbReference>
<feature type="binding site" evidence="3">
    <location>
        <position position="56"/>
    </location>
    <ligand>
        <name>ATP</name>
        <dbReference type="ChEBI" id="CHEBI:30616"/>
    </ligand>
</feature>
<dbReference type="GO" id="GO:0005524">
    <property type="term" value="F:ATP binding"/>
    <property type="evidence" value="ECO:0007669"/>
    <property type="project" value="UniProtKB-UniRule"/>
</dbReference>
<evidence type="ECO:0000313" key="8">
    <source>
        <dbReference type="Proteomes" id="UP000241890"/>
    </source>
</evidence>
<sequence length="433" mass="47570">MGGGASKTKKQSMDTFYKLGQSIGQGSFATVYEAELIDPDRKTESGFPIPSLVAIKAIDKSKIPNDEIPLLQEEVTIMQKLDHENCVRLLEFFDEENFFYLVLELVKGGEVFDQIVAKNYYNEIEAAHAVRQVARALAYLEDSGIVHRDVKPENLIYESNATDANIKLTDFGLAKDISGYNSNKPLSDPCGTPGYVAPEILCGIKYGCKVDTWALGVILYILLCGYPPFYSEDQQELFRSIKSGKYVFDSPYWDEVSDAAKDVVRKLLVLDQDKRLSAKQVLEEPWVANPDAQRSENFGKHVQEGIAEVQKRKFKRAVLRVKAITQFGKLINAEGGAQNIFAAALAAKNGENGQAAKGAEEKNVEEEESKTARNENLEAEAASKEPTGAANPGADADAEKPLDDKSALGNVTDAEESPREPGDEIKEPDTSSS</sequence>
<evidence type="ECO:0000259" key="6">
    <source>
        <dbReference type="PROSITE" id="PS50011"/>
    </source>
</evidence>
<evidence type="ECO:0000313" key="7">
    <source>
        <dbReference type="EMBL" id="GBG24648.1"/>
    </source>
</evidence>
<dbReference type="InterPro" id="IPR000719">
    <property type="entry name" value="Prot_kinase_dom"/>
</dbReference>
<evidence type="ECO:0000256" key="2">
    <source>
        <dbReference type="ARBA" id="ARBA00022840"/>
    </source>
</evidence>
<dbReference type="InterPro" id="IPR011009">
    <property type="entry name" value="Kinase-like_dom_sf"/>
</dbReference>
<dbReference type="Pfam" id="PF00069">
    <property type="entry name" value="Pkinase"/>
    <property type="match status" value="1"/>
</dbReference>
<evidence type="ECO:0000256" key="3">
    <source>
        <dbReference type="PROSITE-ProRule" id="PRU10141"/>
    </source>
</evidence>
<accession>A0A2R5G4D3</accession>
<keyword evidence="7" id="KW-0418">Kinase</keyword>
<feature type="compositionally biased region" description="Basic and acidic residues" evidence="5">
    <location>
        <begin position="397"/>
        <end position="406"/>
    </location>
</feature>
<dbReference type="PROSITE" id="PS50011">
    <property type="entry name" value="PROTEIN_KINASE_DOM"/>
    <property type="match status" value="1"/>
</dbReference>
<feature type="region of interest" description="Disordered" evidence="5">
    <location>
        <begin position="353"/>
        <end position="433"/>
    </location>
</feature>
<dbReference type="PROSITE" id="PS00107">
    <property type="entry name" value="PROTEIN_KINASE_ATP"/>
    <property type="match status" value="1"/>
</dbReference>
<organism evidence="7 8">
    <name type="scientific">Hondaea fermentalgiana</name>
    <dbReference type="NCBI Taxonomy" id="2315210"/>
    <lineage>
        <taxon>Eukaryota</taxon>
        <taxon>Sar</taxon>
        <taxon>Stramenopiles</taxon>
        <taxon>Bigyra</taxon>
        <taxon>Labyrinthulomycetes</taxon>
        <taxon>Thraustochytrida</taxon>
        <taxon>Thraustochytriidae</taxon>
        <taxon>Hondaea</taxon>
    </lineage>
</organism>
<keyword evidence="2 3" id="KW-0067">ATP-binding</keyword>
<dbReference type="FunFam" id="1.10.510.10:FF:000571">
    <property type="entry name" value="Maternal embryonic leucine zipper kinase"/>
    <property type="match status" value="1"/>
</dbReference>
<gene>
    <name evidence="7" type="ORF">FCC1311_008672</name>
</gene>
<dbReference type="InParanoid" id="A0A2R5G4D3"/>
<name>A0A2R5G4D3_9STRA</name>